<dbReference type="Gramene" id="OE9A023027T1">
    <property type="protein sequence ID" value="OE9A023027C1"/>
    <property type="gene ID" value="OE9A023027"/>
</dbReference>
<keyword evidence="1" id="KW-1133">Transmembrane helix</keyword>
<dbReference type="AlphaFoldDB" id="A0A8S0R958"/>
<name>A0A8S0R958_OLEEU</name>
<comment type="caution">
    <text evidence="2">The sequence shown here is derived from an EMBL/GenBank/DDBJ whole genome shotgun (WGS) entry which is preliminary data.</text>
</comment>
<evidence type="ECO:0000313" key="2">
    <source>
        <dbReference type="EMBL" id="CAA2974844.1"/>
    </source>
</evidence>
<dbReference type="Proteomes" id="UP000594638">
    <property type="component" value="Unassembled WGS sequence"/>
</dbReference>
<accession>A0A8S0R958</accession>
<feature type="transmembrane region" description="Helical" evidence="1">
    <location>
        <begin position="256"/>
        <end position="274"/>
    </location>
</feature>
<gene>
    <name evidence="2" type="ORF">OLEA9_A023027</name>
</gene>
<evidence type="ECO:0000313" key="3">
    <source>
        <dbReference type="Proteomes" id="UP000594638"/>
    </source>
</evidence>
<protein>
    <submittedName>
        <fullName evidence="2">Uncharacterized protein</fullName>
    </submittedName>
</protein>
<dbReference type="OrthoDB" id="779903at2759"/>
<proteinExistence type="predicted"/>
<organism evidence="2 3">
    <name type="scientific">Olea europaea subsp. europaea</name>
    <dbReference type="NCBI Taxonomy" id="158383"/>
    <lineage>
        <taxon>Eukaryota</taxon>
        <taxon>Viridiplantae</taxon>
        <taxon>Streptophyta</taxon>
        <taxon>Embryophyta</taxon>
        <taxon>Tracheophyta</taxon>
        <taxon>Spermatophyta</taxon>
        <taxon>Magnoliopsida</taxon>
        <taxon>eudicotyledons</taxon>
        <taxon>Gunneridae</taxon>
        <taxon>Pentapetalae</taxon>
        <taxon>asterids</taxon>
        <taxon>lamiids</taxon>
        <taxon>Lamiales</taxon>
        <taxon>Oleaceae</taxon>
        <taxon>Oleeae</taxon>
        <taxon>Olea</taxon>
    </lineage>
</organism>
<keyword evidence="1" id="KW-0472">Membrane</keyword>
<reference evidence="2 3" key="1">
    <citation type="submission" date="2019-12" db="EMBL/GenBank/DDBJ databases">
        <authorList>
            <person name="Alioto T."/>
            <person name="Alioto T."/>
            <person name="Gomez Garrido J."/>
        </authorList>
    </citation>
    <scope>NUCLEOTIDE SEQUENCE [LARGE SCALE GENOMIC DNA]</scope>
</reference>
<evidence type="ECO:0000256" key="1">
    <source>
        <dbReference type="SAM" id="Phobius"/>
    </source>
</evidence>
<dbReference type="EMBL" id="CACTIH010002205">
    <property type="protein sequence ID" value="CAA2974844.1"/>
    <property type="molecule type" value="Genomic_DNA"/>
</dbReference>
<keyword evidence="3" id="KW-1185">Reference proteome</keyword>
<feature type="transmembrane region" description="Helical" evidence="1">
    <location>
        <begin position="6"/>
        <end position="23"/>
    </location>
</feature>
<keyword evidence="1" id="KW-0812">Transmembrane</keyword>
<sequence length="311" mass="35475">MADVLVQFQLYVIKYWLLFLLMIYTSLQREHDHHYVAEASCFLFLYNCSVFLKRGSKNSAKGLTEMGITGELVRTAFSQSLSVRMRDSHARSYAVEKKRWSSVRSYLCGDEFSSIVAEDDLSSFKPAIDEGEFTSVYAEADRASIRSSQATVNQPLGGDSRTKQMLKAMRGDPVGSPSRESMGTSIEVQTGNSDIFSFQEESMAVHHPARHRSRAQVLKLGEEQWNGQKSVYNSLHNDVYVASLASIFFPDSVRPVLYVLCVLISGGELFYWVYGREEHIFMTHLRRFFNNLWMWLVRYFSMGQTGPLLPS</sequence>